<name>A0A9W6DDS0_9FIRM</name>
<dbReference type="PROSITE" id="PS51257">
    <property type="entry name" value="PROKAR_LIPOPROTEIN"/>
    <property type="match status" value="1"/>
</dbReference>
<evidence type="ECO:0000313" key="4">
    <source>
        <dbReference type="Proteomes" id="UP001144256"/>
    </source>
</evidence>
<reference evidence="3" key="1">
    <citation type="submission" date="2022-06" db="EMBL/GenBank/DDBJ databases">
        <title>Vallitalea longa sp. nov., an anaerobic bacterium isolated from marine sediment.</title>
        <authorList>
            <person name="Hirano S."/>
            <person name="Terahara T."/>
            <person name="Mori K."/>
            <person name="Hamada M."/>
            <person name="Matsumoto R."/>
            <person name="Kobayashi T."/>
        </authorList>
    </citation>
    <scope>NUCLEOTIDE SEQUENCE</scope>
    <source>
        <strain evidence="3">SH18-1</strain>
    </source>
</reference>
<proteinExistence type="predicted"/>
<dbReference type="EMBL" id="BRLB01000001">
    <property type="protein sequence ID" value="GKX28650.1"/>
    <property type="molecule type" value="Genomic_DNA"/>
</dbReference>
<evidence type="ECO:0000256" key="1">
    <source>
        <dbReference type="ARBA" id="ARBA00022737"/>
    </source>
</evidence>
<evidence type="ECO:0000259" key="2">
    <source>
        <dbReference type="PROSITE" id="PS51272"/>
    </source>
</evidence>
<evidence type="ECO:0000313" key="3">
    <source>
        <dbReference type="EMBL" id="GKX28650.1"/>
    </source>
</evidence>
<comment type="caution">
    <text evidence="3">The sequence shown here is derived from an EMBL/GenBank/DDBJ whole genome shotgun (WGS) entry which is preliminary data.</text>
</comment>
<feature type="domain" description="SLH" evidence="2">
    <location>
        <begin position="318"/>
        <end position="381"/>
    </location>
</feature>
<keyword evidence="1" id="KW-0677">Repeat</keyword>
<organism evidence="3 4">
    <name type="scientific">Vallitalea longa</name>
    <dbReference type="NCBI Taxonomy" id="2936439"/>
    <lineage>
        <taxon>Bacteria</taxon>
        <taxon>Bacillati</taxon>
        <taxon>Bacillota</taxon>
        <taxon>Clostridia</taxon>
        <taxon>Lachnospirales</taxon>
        <taxon>Vallitaleaceae</taxon>
        <taxon>Vallitalea</taxon>
    </lineage>
</organism>
<sequence length="509" mass="59086">MKKLICSIIIIILIGLSTGCSQLSEEYSDVGMELLTMDLNDADFWWYREINPPYEYFKWYQTLTTYLPSLDQWRFTGNKQYIFPISYNQIECIDKQLESLKDIEGLVNRSEEDMFYKKGKTFLKYLKNDNLISSVNSDPDSKYVATLDFDIPSKYDDIIGTDLKAKLFLEEDGISSYEDYGRYSGNYVKYALAITKNRDKLEEKDRDYFKPLADLLADKVIAEKYPDTISRKLNKDSISRNDYVEALTTYIHTQYTDYLPHSSGEGLIVEKGFLRFNNDWTNPIIYVCLNREEFKYSHINTTDTYKNFMEEAINDNATFTCTLTDIESSWAKDAITELASLNAINGFTDHTYKPNNNMHLSEFITMFTKVFYSDLLETETTSGKILRRISEDNIIAGIEKWWTECFLIGSNYLIKDSDIQYYYLMHMDKQMERQEMAYMVANHLKLNLQQFTTTAIDINKADDQYQSHINACMSAEVIVGTGNGKFNPTGIVTRAEAAQVILNVINYTK</sequence>
<dbReference type="Pfam" id="PF00395">
    <property type="entry name" value="SLH"/>
    <property type="match status" value="2"/>
</dbReference>
<accession>A0A9W6DDS0</accession>
<feature type="domain" description="SLH" evidence="2">
    <location>
        <begin position="452"/>
        <end position="509"/>
    </location>
</feature>
<dbReference type="RefSeq" id="WP_281813165.1">
    <property type="nucleotide sequence ID" value="NZ_BRLB01000001.1"/>
</dbReference>
<gene>
    <name evidence="3" type="ORF">SH1V18_11300</name>
</gene>
<dbReference type="Proteomes" id="UP001144256">
    <property type="component" value="Unassembled WGS sequence"/>
</dbReference>
<keyword evidence="4" id="KW-1185">Reference proteome</keyword>
<dbReference type="InterPro" id="IPR001119">
    <property type="entry name" value="SLH_dom"/>
</dbReference>
<dbReference type="AlphaFoldDB" id="A0A9W6DDS0"/>
<dbReference type="PROSITE" id="PS51272">
    <property type="entry name" value="SLH"/>
    <property type="match status" value="2"/>
</dbReference>
<protein>
    <recommendedName>
        <fullName evidence="2">SLH domain-containing protein</fullName>
    </recommendedName>
</protein>